<dbReference type="EMBL" id="JBHSMK010000002">
    <property type="protein sequence ID" value="MFC5435018.1"/>
    <property type="molecule type" value="Genomic_DNA"/>
</dbReference>
<dbReference type="Proteomes" id="UP001596013">
    <property type="component" value="Unassembled WGS sequence"/>
</dbReference>
<evidence type="ECO:0000256" key="1">
    <source>
        <dbReference type="SAM" id="SignalP"/>
    </source>
</evidence>
<accession>A0ABW0JG19</accession>
<reference evidence="3" key="1">
    <citation type="journal article" date="2019" name="Int. J. Syst. Evol. Microbiol.">
        <title>The Global Catalogue of Microorganisms (GCM) 10K type strain sequencing project: providing services to taxonomists for standard genome sequencing and annotation.</title>
        <authorList>
            <consortium name="The Broad Institute Genomics Platform"/>
            <consortium name="The Broad Institute Genome Sequencing Center for Infectious Disease"/>
            <person name="Wu L."/>
            <person name="Ma J."/>
        </authorList>
    </citation>
    <scope>NUCLEOTIDE SEQUENCE [LARGE SCALE GENOMIC DNA]</scope>
    <source>
        <strain evidence="3">JCM 17130</strain>
    </source>
</reference>
<name>A0ABW0JG19_9GAMM</name>
<sequence>MRLIRWSLAILLLAGLTGCQSSLMVKSGGSAPQPEPGKALVVFMRPSSFGGAIQSSVYDTHAKQDKFIGIVSSKTKVAYQAEPGEHLFMVIAENADFMVAHLDAGKTYYALVSPRMGVWKARFSLLPIHNQAGAKYSTQSSDFREWMAKTAWVDVTPAAEAWYSEHAADITAKKLDYMRRWNTADAEQRAELTLPATDGI</sequence>
<feature type="chain" id="PRO_5046596067" description="DUF2846 domain-containing protein" evidence="1">
    <location>
        <begin position="22"/>
        <end position="200"/>
    </location>
</feature>
<dbReference type="PROSITE" id="PS51257">
    <property type="entry name" value="PROKAR_LIPOPROTEIN"/>
    <property type="match status" value="1"/>
</dbReference>
<dbReference type="RefSeq" id="WP_377300922.1">
    <property type="nucleotide sequence ID" value="NZ_JBHSMK010000002.1"/>
</dbReference>
<gene>
    <name evidence="2" type="ORF">ACFPME_00455</name>
</gene>
<evidence type="ECO:0008006" key="4">
    <source>
        <dbReference type="Google" id="ProtNLM"/>
    </source>
</evidence>
<comment type="caution">
    <text evidence="2">The sequence shown here is derived from an EMBL/GenBank/DDBJ whole genome shotgun (WGS) entry which is preliminary data.</text>
</comment>
<proteinExistence type="predicted"/>
<keyword evidence="1" id="KW-0732">Signal</keyword>
<evidence type="ECO:0000313" key="2">
    <source>
        <dbReference type="EMBL" id="MFC5435018.1"/>
    </source>
</evidence>
<feature type="signal peptide" evidence="1">
    <location>
        <begin position="1"/>
        <end position="21"/>
    </location>
</feature>
<organism evidence="2 3">
    <name type="scientific">Rhodanobacter umsongensis</name>
    <dbReference type="NCBI Taxonomy" id="633153"/>
    <lineage>
        <taxon>Bacteria</taxon>
        <taxon>Pseudomonadati</taxon>
        <taxon>Pseudomonadota</taxon>
        <taxon>Gammaproteobacteria</taxon>
        <taxon>Lysobacterales</taxon>
        <taxon>Rhodanobacteraceae</taxon>
        <taxon>Rhodanobacter</taxon>
    </lineage>
</organism>
<keyword evidence="3" id="KW-1185">Reference proteome</keyword>
<evidence type="ECO:0000313" key="3">
    <source>
        <dbReference type="Proteomes" id="UP001596013"/>
    </source>
</evidence>
<protein>
    <recommendedName>
        <fullName evidence="4">DUF2846 domain-containing protein</fullName>
    </recommendedName>
</protein>